<name>A0A8E2JZB4_9PEZI</name>
<dbReference type="InterPro" id="IPR008972">
    <property type="entry name" value="Cupredoxin"/>
</dbReference>
<dbReference type="PANTHER" id="PTHR34883">
    <property type="entry name" value="SERINE-RICH PROTEIN, PUTATIVE-RELATED-RELATED"/>
    <property type="match status" value="1"/>
</dbReference>
<dbReference type="Gene3D" id="2.60.40.420">
    <property type="entry name" value="Cupredoxins - blue copper proteins"/>
    <property type="match status" value="1"/>
</dbReference>
<protein>
    <submittedName>
        <fullName evidence="2">Cupredoxin</fullName>
    </submittedName>
</protein>
<dbReference type="InterPro" id="IPR052953">
    <property type="entry name" value="Ser-rich/MCO-related"/>
</dbReference>
<sequence length="186" mass="18980">MVAFSSAFISAAVAALYVSGAASAPTPSTNGPAAVVARAPGVTHTVVAGLGGLHFDPENVVANIGDVVEYHYLPMNHSVAQSSFAKPCVPINNNAFFSGFMPTPSGQNPNVFTITVNDTQPIWFYCSQTKGSHCQNGMAGVINQNFNSPNTLSAYKAAAALTGTSISPPRIGGGVVGPNPNPLGGF</sequence>
<proteinExistence type="predicted"/>
<keyword evidence="1" id="KW-0732">Signal</keyword>
<dbReference type="Proteomes" id="UP000250140">
    <property type="component" value="Unassembled WGS sequence"/>
</dbReference>
<reference evidence="2 3" key="1">
    <citation type="journal article" date="2016" name="Nat. Commun.">
        <title>Ectomycorrhizal ecology is imprinted in the genome of the dominant symbiotic fungus Cenococcum geophilum.</title>
        <authorList>
            <consortium name="DOE Joint Genome Institute"/>
            <person name="Peter M."/>
            <person name="Kohler A."/>
            <person name="Ohm R.A."/>
            <person name="Kuo A."/>
            <person name="Krutzmann J."/>
            <person name="Morin E."/>
            <person name="Arend M."/>
            <person name="Barry K.W."/>
            <person name="Binder M."/>
            <person name="Choi C."/>
            <person name="Clum A."/>
            <person name="Copeland A."/>
            <person name="Grisel N."/>
            <person name="Haridas S."/>
            <person name="Kipfer T."/>
            <person name="LaButti K."/>
            <person name="Lindquist E."/>
            <person name="Lipzen A."/>
            <person name="Maire R."/>
            <person name="Meier B."/>
            <person name="Mihaltcheva S."/>
            <person name="Molinier V."/>
            <person name="Murat C."/>
            <person name="Poggeler S."/>
            <person name="Quandt C.A."/>
            <person name="Sperisen C."/>
            <person name="Tritt A."/>
            <person name="Tisserant E."/>
            <person name="Crous P.W."/>
            <person name="Henrissat B."/>
            <person name="Nehls U."/>
            <person name="Egli S."/>
            <person name="Spatafora J.W."/>
            <person name="Grigoriev I.V."/>
            <person name="Martin F.M."/>
        </authorList>
    </citation>
    <scope>NUCLEOTIDE SEQUENCE [LARGE SCALE GENOMIC DNA]</scope>
    <source>
        <strain evidence="2 3">CBS 207.34</strain>
    </source>
</reference>
<dbReference type="SUPFAM" id="SSF49503">
    <property type="entry name" value="Cupredoxins"/>
    <property type="match status" value="1"/>
</dbReference>
<accession>A0A8E2JZB4</accession>
<feature type="signal peptide" evidence="1">
    <location>
        <begin position="1"/>
        <end position="23"/>
    </location>
</feature>
<dbReference type="PANTHER" id="PTHR34883:SF15">
    <property type="entry name" value="EXTRACELLULAR SERINE-RICH PROTEIN"/>
    <property type="match status" value="1"/>
</dbReference>
<dbReference type="CDD" id="cd00920">
    <property type="entry name" value="Cupredoxin"/>
    <property type="match status" value="1"/>
</dbReference>
<evidence type="ECO:0000313" key="2">
    <source>
        <dbReference type="EMBL" id="OCL15170.1"/>
    </source>
</evidence>
<keyword evidence="3" id="KW-1185">Reference proteome</keyword>
<organism evidence="2 3">
    <name type="scientific">Glonium stellatum</name>
    <dbReference type="NCBI Taxonomy" id="574774"/>
    <lineage>
        <taxon>Eukaryota</taxon>
        <taxon>Fungi</taxon>
        <taxon>Dikarya</taxon>
        <taxon>Ascomycota</taxon>
        <taxon>Pezizomycotina</taxon>
        <taxon>Dothideomycetes</taxon>
        <taxon>Pleosporomycetidae</taxon>
        <taxon>Gloniales</taxon>
        <taxon>Gloniaceae</taxon>
        <taxon>Glonium</taxon>
    </lineage>
</organism>
<gene>
    <name evidence="2" type="ORF">AOQ84DRAFT_329817</name>
</gene>
<evidence type="ECO:0000256" key="1">
    <source>
        <dbReference type="SAM" id="SignalP"/>
    </source>
</evidence>
<evidence type="ECO:0000313" key="3">
    <source>
        <dbReference type="Proteomes" id="UP000250140"/>
    </source>
</evidence>
<dbReference type="AlphaFoldDB" id="A0A8E2JZB4"/>
<dbReference type="OrthoDB" id="5415867at2759"/>
<dbReference type="EMBL" id="KV748479">
    <property type="protein sequence ID" value="OCL15170.1"/>
    <property type="molecule type" value="Genomic_DNA"/>
</dbReference>
<feature type="chain" id="PRO_5034231732" evidence="1">
    <location>
        <begin position="24"/>
        <end position="186"/>
    </location>
</feature>